<sequence length="146" mass="14323">MGYVRYVGYVRAAAMTAAAVATTVALVGGGGVARAADGELVPYPGPDAVVWISEHTGSGGLVSSGLNARLGTEIAVACEGGGSVEVGFEASGTPGSVPVTFTLECPAGAVARRTVQLGDGLSGSFGVQVTASDGGIRWGLAVLQPE</sequence>
<comment type="caution">
    <text evidence="2">The sequence shown here is derived from an EMBL/GenBank/DDBJ whole genome shotgun (WGS) entry which is preliminary data.</text>
</comment>
<feature type="chain" id="PRO_5046701364" evidence="1">
    <location>
        <begin position="36"/>
        <end position="146"/>
    </location>
</feature>
<dbReference type="EMBL" id="JAINUL010000001">
    <property type="protein sequence ID" value="MCC0099737.1"/>
    <property type="molecule type" value="Genomic_DNA"/>
</dbReference>
<feature type="signal peptide" evidence="1">
    <location>
        <begin position="1"/>
        <end position="35"/>
    </location>
</feature>
<dbReference type="Proteomes" id="UP001520654">
    <property type="component" value="Unassembled WGS sequence"/>
</dbReference>
<keyword evidence="3" id="KW-1185">Reference proteome</keyword>
<keyword evidence="1" id="KW-0732">Signal</keyword>
<reference evidence="2 3" key="1">
    <citation type="submission" date="2021-08" db="EMBL/GenBank/DDBJ databases">
        <title>Genomic Architecture of Streptomyces flavotricini NGL1 and Streptomyces erythrochromogenes HMS4 With Differential Plant Beneficial attributes and laccase production capabilities.</title>
        <authorList>
            <person name="Salwan R."/>
            <person name="Kaur R."/>
            <person name="Sharma V."/>
        </authorList>
    </citation>
    <scope>NUCLEOTIDE SEQUENCE [LARGE SCALE GENOMIC DNA]</scope>
    <source>
        <strain evidence="2 3">NGL1</strain>
    </source>
</reference>
<gene>
    <name evidence="2" type="ORF">K7B10_34150</name>
</gene>
<name>A0ABS8EFH6_9ACTN</name>
<organism evidence="2 3">
    <name type="scientific">Streptomyces flavotricini</name>
    <dbReference type="NCBI Taxonomy" id="66888"/>
    <lineage>
        <taxon>Bacteria</taxon>
        <taxon>Bacillati</taxon>
        <taxon>Actinomycetota</taxon>
        <taxon>Actinomycetes</taxon>
        <taxon>Kitasatosporales</taxon>
        <taxon>Streptomycetaceae</taxon>
        <taxon>Streptomyces</taxon>
    </lineage>
</organism>
<dbReference type="RefSeq" id="WP_229342772.1">
    <property type="nucleotide sequence ID" value="NZ_JAINUL010000001.1"/>
</dbReference>
<evidence type="ECO:0000256" key="1">
    <source>
        <dbReference type="SAM" id="SignalP"/>
    </source>
</evidence>
<evidence type="ECO:0000313" key="3">
    <source>
        <dbReference type="Proteomes" id="UP001520654"/>
    </source>
</evidence>
<evidence type="ECO:0000313" key="2">
    <source>
        <dbReference type="EMBL" id="MCC0099737.1"/>
    </source>
</evidence>
<accession>A0ABS8EFH6</accession>
<proteinExistence type="predicted"/>
<protein>
    <submittedName>
        <fullName evidence="2">Uncharacterized protein</fullName>
    </submittedName>
</protein>